<sequence>MPRAARKRSESGIYHIVMRGINRQVIFIEREDFLRFIETLQKYKNICEYQLFSYCLMDNHVHLLIKEGKEPLETVMRRICGSYVFWYNRKYDRIGYLFQDRFKSEAVEDDTYFLTVLRYIFQNPVKAGMVKNIIEYPWTNYDDYNRKIKKSETDFIFNFFNSHNMEEAIKDFIKYINESNADECLDLDERSTITDNEAQKVINETCKVEHPHDMQEFNTDERNYYIKILKRDYNLSIRQIERLTGINRGIIQKV</sequence>
<keyword evidence="3" id="KW-1185">Reference proteome</keyword>
<dbReference type="GO" id="GO:0003677">
    <property type="term" value="F:DNA binding"/>
    <property type="evidence" value="ECO:0007669"/>
    <property type="project" value="InterPro"/>
</dbReference>
<dbReference type="PANTHER" id="PTHR34322">
    <property type="entry name" value="TRANSPOSASE, Y1_TNP DOMAIN-CONTAINING"/>
    <property type="match status" value="1"/>
</dbReference>
<dbReference type="EMBL" id="JACBNQ010000051">
    <property type="protein sequence ID" value="NYB76152.1"/>
    <property type="molecule type" value="Genomic_DNA"/>
</dbReference>
<gene>
    <name evidence="2" type="ORF">HZF24_18565</name>
</gene>
<dbReference type="GO" id="GO:0006313">
    <property type="term" value="P:DNA transposition"/>
    <property type="evidence" value="ECO:0007669"/>
    <property type="project" value="InterPro"/>
</dbReference>
<evidence type="ECO:0000313" key="2">
    <source>
        <dbReference type="EMBL" id="NYB76152.1"/>
    </source>
</evidence>
<dbReference type="InterPro" id="IPR002686">
    <property type="entry name" value="Transposase_17"/>
</dbReference>
<dbReference type="Proteomes" id="UP000611629">
    <property type="component" value="Unassembled WGS sequence"/>
</dbReference>
<protein>
    <submittedName>
        <fullName evidence="2">Transposase</fullName>
    </submittedName>
</protein>
<dbReference type="SUPFAM" id="SSF143422">
    <property type="entry name" value="Transposase IS200-like"/>
    <property type="match status" value="1"/>
</dbReference>
<dbReference type="AlphaFoldDB" id="A0A974BN24"/>
<dbReference type="PANTHER" id="PTHR34322:SF2">
    <property type="entry name" value="TRANSPOSASE IS200-LIKE DOMAIN-CONTAINING PROTEIN"/>
    <property type="match status" value="1"/>
</dbReference>
<dbReference type="GO" id="GO:0004803">
    <property type="term" value="F:transposase activity"/>
    <property type="evidence" value="ECO:0007669"/>
    <property type="project" value="InterPro"/>
</dbReference>
<comment type="caution">
    <text evidence="2">The sequence shown here is derived from an EMBL/GenBank/DDBJ whole genome shotgun (WGS) entry which is preliminary data.</text>
</comment>
<feature type="domain" description="Transposase IS200-like" evidence="1">
    <location>
        <begin position="9"/>
        <end position="123"/>
    </location>
</feature>
<organism evidence="2 3">
    <name type="scientific">Sedimentibacter hydroxybenzoicus DSM 7310</name>
    <dbReference type="NCBI Taxonomy" id="1123245"/>
    <lineage>
        <taxon>Bacteria</taxon>
        <taxon>Bacillati</taxon>
        <taxon>Bacillota</taxon>
        <taxon>Tissierellia</taxon>
        <taxon>Sedimentibacter</taxon>
    </lineage>
</organism>
<evidence type="ECO:0000259" key="1">
    <source>
        <dbReference type="SMART" id="SM01321"/>
    </source>
</evidence>
<dbReference type="SMART" id="SM01321">
    <property type="entry name" value="Y1_Tnp"/>
    <property type="match status" value="1"/>
</dbReference>
<name>A0A974BN24_SEDHY</name>
<dbReference type="InterPro" id="IPR036515">
    <property type="entry name" value="Transposase_17_sf"/>
</dbReference>
<evidence type="ECO:0000313" key="3">
    <source>
        <dbReference type="Proteomes" id="UP000611629"/>
    </source>
</evidence>
<dbReference type="Gene3D" id="3.30.70.1290">
    <property type="entry name" value="Transposase IS200-like"/>
    <property type="match status" value="1"/>
</dbReference>
<proteinExistence type="predicted"/>
<dbReference type="Pfam" id="PF01797">
    <property type="entry name" value="Y1_Tnp"/>
    <property type="match status" value="1"/>
</dbReference>
<accession>A0A974BN24</accession>
<reference evidence="2" key="1">
    <citation type="submission" date="2020-07" db="EMBL/GenBank/DDBJ databases">
        <title>Genomic analysis of a strain of Sedimentibacter Hydroxybenzoicus DSM7310.</title>
        <authorList>
            <person name="Ma S."/>
        </authorList>
    </citation>
    <scope>NUCLEOTIDE SEQUENCE</scope>
    <source>
        <strain evidence="2">DSM 7310</strain>
    </source>
</reference>